<dbReference type="Gene3D" id="3.30.420.10">
    <property type="entry name" value="Ribonuclease H-like superfamily/Ribonuclease H"/>
    <property type="match status" value="1"/>
</dbReference>
<comment type="caution">
    <text evidence="2">The sequence shown here is derived from an EMBL/GenBank/DDBJ whole genome shotgun (WGS) entry which is preliminary data.</text>
</comment>
<dbReference type="PANTHER" id="PTHR38462:SF1">
    <property type="entry name" value="YPRB RIBONUCLEASE H-LIKE DOMAIN-CONTAINING PROTEIN"/>
    <property type="match status" value="1"/>
</dbReference>
<dbReference type="PANTHER" id="PTHR38462">
    <property type="entry name" value="EXONUCLEASE-LIKE PROTEIN"/>
    <property type="match status" value="1"/>
</dbReference>
<dbReference type="InterPro" id="IPR012337">
    <property type="entry name" value="RNaseH-like_sf"/>
</dbReference>
<organism evidence="2 3">
    <name type="scientific">Clostridium tetani</name>
    <dbReference type="NCBI Taxonomy" id="1513"/>
    <lineage>
        <taxon>Bacteria</taxon>
        <taxon>Bacillati</taxon>
        <taxon>Bacillota</taxon>
        <taxon>Clostridia</taxon>
        <taxon>Eubacteriales</taxon>
        <taxon>Clostridiaceae</taxon>
        <taxon>Clostridium</taxon>
    </lineage>
</organism>
<evidence type="ECO:0000313" key="2">
    <source>
        <dbReference type="EMBL" id="RXI50562.1"/>
    </source>
</evidence>
<dbReference type="Pfam" id="PF13482">
    <property type="entry name" value="RNase_H_2"/>
    <property type="match status" value="1"/>
</dbReference>
<dbReference type="InterPro" id="IPR038720">
    <property type="entry name" value="YprB_RNase_H-like_dom"/>
</dbReference>
<dbReference type="Proteomes" id="UP000290921">
    <property type="component" value="Unassembled WGS sequence"/>
</dbReference>
<name>A0A4Q0VHA2_CLOTA</name>
<proteinExistence type="predicted"/>
<sequence length="274" mass="33047">MGNIRGVNKVIINTKKEDIKIPLDIFKRYYMDEIAYFDIETTGFDRENNNIILISLGWYEDYHNFIIKQYYAESLQEEYDILKSFGEDIKDFHVWSSYNGIAFDEPFIKHRFDKKNLEYHLPEKHVDLYRHIKPYYKKLGMKRCNLKSVERFIGVNRKDEINGGISVKLYEEYLNTGDKKLRDIIMLHNYEDVLNLPKIFKLRYKIETSDDLEREDIITERQYKYLRYLLKQNDISIKFNVRKVSKRTASKLIGELLKGTKDEEELKRIVKESY</sequence>
<dbReference type="SUPFAM" id="SSF53098">
    <property type="entry name" value="Ribonuclease H-like"/>
    <property type="match status" value="1"/>
</dbReference>
<protein>
    <recommendedName>
        <fullName evidence="1">YprB ribonuclease H-like domain-containing protein</fullName>
    </recommendedName>
</protein>
<evidence type="ECO:0000259" key="1">
    <source>
        <dbReference type="Pfam" id="PF13482"/>
    </source>
</evidence>
<feature type="domain" description="YprB ribonuclease H-like" evidence="1">
    <location>
        <begin position="35"/>
        <end position="201"/>
    </location>
</feature>
<dbReference type="InterPro" id="IPR036397">
    <property type="entry name" value="RNaseH_sf"/>
</dbReference>
<dbReference type="GO" id="GO:0003676">
    <property type="term" value="F:nucleic acid binding"/>
    <property type="evidence" value="ECO:0007669"/>
    <property type="project" value="InterPro"/>
</dbReference>
<accession>A0A4Q0VHA2</accession>
<reference evidence="2 3" key="1">
    <citation type="submission" date="2018-06" db="EMBL/GenBank/DDBJ databases">
        <title>Genome conservation of Clostridium tetani.</title>
        <authorList>
            <person name="Bruggemann H."/>
            <person name="Popoff M.R."/>
        </authorList>
    </citation>
    <scope>NUCLEOTIDE SEQUENCE [LARGE SCALE GENOMIC DNA]</scope>
    <source>
        <strain evidence="2 3">2017.061</strain>
    </source>
</reference>
<dbReference type="EMBL" id="QMAP01000001">
    <property type="protein sequence ID" value="RXI50562.1"/>
    <property type="molecule type" value="Genomic_DNA"/>
</dbReference>
<evidence type="ECO:0000313" key="3">
    <source>
        <dbReference type="Proteomes" id="UP000290921"/>
    </source>
</evidence>
<dbReference type="RefSeq" id="WP_080744141.1">
    <property type="nucleotide sequence ID" value="NZ_AP026804.1"/>
</dbReference>
<gene>
    <name evidence="2" type="ORF">DP130_00915</name>
</gene>
<dbReference type="AlphaFoldDB" id="A0A4Q0VHA2"/>